<protein>
    <submittedName>
        <fullName evidence="1">Uncharacterized protein</fullName>
    </submittedName>
</protein>
<sequence length="82" mass="9828">MVLFFPLLEEAMEEEEEKEEVLRRGWGGVDRSYGTMDRKPTMGIQRPFYGRFEPCYRCPDLSKITKVWDLARCRRQTVYTKT</sequence>
<comment type="caution">
    <text evidence="1">The sequence shown here is derived from an EMBL/GenBank/DDBJ whole genome shotgun (WGS) entry which is preliminary data.</text>
</comment>
<accession>A0AAV4AHZ7</accession>
<reference evidence="1 2" key="1">
    <citation type="journal article" date="2021" name="Elife">
        <title>Chloroplast acquisition without the gene transfer in kleptoplastic sea slugs, Plakobranchus ocellatus.</title>
        <authorList>
            <person name="Maeda T."/>
            <person name="Takahashi S."/>
            <person name="Yoshida T."/>
            <person name="Shimamura S."/>
            <person name="Takaki Y."/>
            <person name="Nagai Y."/>
            <person name="Toyoda A."/>
            <person name="Suzuki Y."/>
            <person name="Arimoto A."/>
            <person name="Ishii H."/>
            <person name="Satoh N."/>
            <person name="Nishiyama T."/>
            <person name="Hasebe M."/>
            <person name="Maruyama T."/>
            <person name="Minagawa J."/>
            <person name="Obokata J."/>
            <person name="Shigenobu S."/>
        </authorList>
    </citation>
    <scope>NUCLEOTIDE SEQUENCE [LARGE SCALE GENOMIC DNA]</scope>
</reference>
<evidence type="ECO:0000313" key="1">
    <source>
        <dbReference type="EMBL" id="GFO10796.1"/>
    </source>
</evidence>
<dbReference type="AlphaFoldDB" id="A0AAV4AHZ7"/>
<proteinExistence type="predicted"/>
<name>A0AAV4AHZ7_9GAST</name>
<dbReference type="EMBL" id="BLXT01004211">
    <property type="protein sequence ID" value="GFO10796.1"/>
    <property type="molecule type" value="Genomic_DNA"/>
</dbReference>
<keyword evidence="2" id="KW-1185">Reference proteome</keyword>
<dbReference type="Proteomes" id="UP000735302">
    <property type="component" value="Unassembled WGS sequence"/>
</dbReference>
<organism evidence="1 2">
    <name type="scientific">Plakobranchus ocellatus</name>
    <dbReference type="NCBI Taxonomy" id="259542"/>
    <lineage>
        <taxon>Eukaryota</taxon>
        <taxon>Metazoa</taxon>
        <taxon>Spiralia</taxon>
        <taxon>Lophotrochozoa</taxon>
        <taxon>Mollusca</taxon>
        <taxon>Gastropoda</taxon>
        <taxon>Heterobranchia</taxon>
        <taxon>Euthyneura</taxon>
        <taxon>Panpulmonata</taxon>
        <taxon>Sacoglossa</taxon>
        <taxon>Placobranchoidea</taxon>
        <taxon>Plakobranchidae</taxon>
        <taxon>Plakobranchus</taxon>
    </lineage>
</organism>
<gene>
    <name evidence="1" type="ORF">PoB_003730100</name>
</gene>
<evidence type="ECO:0000313" key="2">
    <source>
        <dbReference type="Proteomes" id="UP000735302"/>
    </source>
</evidence>